<dbReference type="Proteomes" id="UP001501747">
    <property type="component" value="Unassembled WGS sequence"/>
</dbReference>
<name>A0ABP7TBU7_9PSEU</name>
<evidence type="ECO:0000313" key="2">
    <source>
        <dbReference type="Proteomes" id="UP001501747"/>
    </source>
</evidence>
<evidence type="ECO:0000313" key="1">
    <source>
        <dbReference type="EMBL" id="GAA4024048.1"/>
    </source>
</evidence>
<accession>A0ABP7TBU7</accession>
<comment type="caution">
    <text evidence="1">The sequence shown here is derived from an EMBL/GenBank/DDBJ whole genome shotgun (WGS) entry which is preliminary data.</text>
</comment>
<keyword evidence="2" id="KW-1185">Reference proteome</keyword>
<proteinExistence type="predicted"/>
<dbReference type="EMBL" id="BAABAL010000018">
    <property type="protein sequence ID" value="GAA4024048.1"/>
    <property type="molecule type" value="Genomic_DNA"/>
</dbReference>
<protein>
    <submittedName>
        <fullName evidence="1">Uncharacterized protein</fullName>
    </submittedName>
</protein>
<organism evidence="1 2">
    <name type="scientific">Allokutzneria multivorans</name>
    <dbReference type="NCBI Taxonomy" id="1142134"/>
    <lineage>
        <taxon>Bacteria</taxon>
        <taxon>Bacillati</taxon>
        <taxon>Actinomycetota</taxon>
        <taxon>Actinomycetes</taxon>
        <taxon>Pseudonocardiales</taxon>
        <taxon>Pseudonocardiaceae</taxon>
        <taxon>Allokutzneria</taxon>
    </lineage>
</organism>
<reference evidence="2" key="1">
    <citation type="journal article" date="2019" name="Int. J. Syst. Evol. Microbiol.">
        <title>The Global Catalogue of Microorganisms (GCM) 10K type strain sequencing project: providing services to taxonomists for standard genome sequencing and annotation.</title>
        <authorList>
            <consortium name="The Broad Institute Genomics Platform"/>
            <consortium name="The Broad Institute Genome Sequencing Center for Infectious Disease"/>
            <person name="Wu L."/>
            <person name="Ma J."/>
        </authorList>
    </citation>
    <scope>NUCLEOTIDE SEQUENCE [LARGE SCALE GENOMIC DNA]</scope>
    <source>
        <strain evidence="2">JCM 17342</strain>
    </source>
</reference>
<gene>
    <name evidence="1" type="ORF">GCM10022247_55620</name>
</gene>
<sequence>MSGDVQGAGDLILHEPIVAIVGGGVECDQGCGEFRFRMTQSGLFRLNLNKKVVEGHAPNNTRK</sequence>